<dbReference type="AlphaFoldDB" id="A0AAE3H0Q2"/>
<feature type="domain" description="Phosphoribosyltransferase" evidence="2">
    <location>
        <begin position="92"/>
        <end position="230"/>
    </location>
</feature>
<protein>
    <submittedName>
        <fullName evidence="3">ComF family protein</fullName>
    </submittedName>
</protein>
<comment type="similarity">
    <text evidence="1">Belongs to the ComF/GntX family.</text>
</comment>
<comment type="caution">
    <text evidence="3">The sequence shown here is derived from an EMBL/GenBank/DDBJ whole genome shotgun (WGS) entry which is preliminary data.</text>
</comment>
<gene>
    <name evidence="3" type="ORF">EGI31_02625</name>
</gene>
<dbReference type="PANTHER" id="PTHR47505:SF1">
    <property type="entry name" value="DNA UTILIZATION PROTEIN YHGH"/>
    <property type="match status" value="1"/>
</dbReference>
<evidence type="ECO:0000313" key="3">
    <source>
        <dbReference type="EMBL" id="MCP9761834.1"/>
    </source>
</evidence>
<proteinExistence type="inferred from homology"/>
<dbReference type="RefSeq" id="WP_255035577.1">
    <property type="nucleotide sequence ID" value="NZ_RJUF01000003.1"/>
</dbReference>
<reference evidence="3 4" key="1">
    <citation type="submission" date="2018-11" db="EMBL/GenBank/DDBJ databases">
        <title>Novel bacteria species description.</title>
        <authorList>
            <person name="Han J.-H."/>
        </authorList>
    </citation>
    <scope>NUCLEOTIDE SEQUENCE [LARGE SCALE GENOMIC DNA]</scope>
    <source>
        <strain evidence="3 4">KCTC23259</strain>
    </source>
</reference>
<dbReference type="Gene3D" id="3.40.50.2020">
    <property type="match status" value="1"/>
</dbReference>
<dbReference type="InterPro" id="IPR051910">
    <property type="entry name" value="ComF/GntX_DNA_util-trans"/>
</dbReference>
<dbReference type="CDD" id="cd06223">
    <property type="entry name" value="PRTases_typeI"/>
    <property type="match status" value="1"/>
</dbReference>
<name>A0AAE3H0Q2_9BACT</name>
<dbReference type="PANTHER" id="PTHR47505">
    <property type="entry name" value="DNA UTILIZATION PROTEIN YHGH"/>
    <property type="match status" value="1"/>
</dbReference>
<organism evidence="3 4">
    <name type="scientific">Lacihabitans soyangensis</name>
    <dbReference type="NCBI Taxonomy" id="869394"/>
    <lineage>
        <taxon>Bacteria</taxon>
        <taxon>Pseudomonadati</taxon>
        <taxon>Bacteroidota</taxon>
        <taxon>Cytophagia</taxon>
        <taxon>Cytophagales</taxon>
        <taxon>Leadbetterellaceae</taxon>
        <taxon>Lacihabitans</taxon>
    </lineage>
</organism>
<evidence type="ECO:0000256" key="1">
    <source>
        <dbReference type="ARBA" id="ARBA00008007"/>
    </source>
</evidence>
<dbReference type="Pfam" id="PF00156">
    <property type="entry name" value="Pribosyltran"/>
    <property type="match status" value="1"/>
</dbReference>
<evidence type="ECO:0000259" key="2">
    <source>
        <dbReference type="Pfam" id="PF00156"/>
    </source>
</evidence>
<sequence length="234" mass="26531">MKTTFKRYLNLLLDFVYPRVCVSCEKNLLGPENHLCIECLFSIPKTNSHLHPIELLERKFWGKLNVKQVYSFLKFSKKGKVQNILHALKYKNKPELAEYIGKMYANDLNSVDFAEKIDLIVGIPLHTDKQKLRGYNQADAFAKGLSEVLKTPYDDTSMIRQTFTISQTKTGSRFKRFKNIEGVFVVEKPDNIKGKRIALVDDVLTTGSTLEEAGNALLGAGCVELYIITIASAY</sequence>
<evidence type="ECO:0000313" key="4">
    <source>
        <dbReference type="Proteomes" id="UP001204144"/>
    </source>
</evidence>
<keyword evidence="4" id="KW-1185">Reference proteome</keyword>
<dbReference type="Proteomes" id="UP001204144">
    <property type="component" value="Unassembled WGS sequence"/>
</dbReference>
<dbReference type="EMBL" id="RJUF01000003">
    <property type="protein sequence ID" value="MCP9761834.1"/>
    <property type="molecule type" value="Genomic_DNA"/>
</dbReference>
<dbReference type="InterPro" id="IPR029057">
    <property type="entry name" value="PRTase-like"/>
</dbReference>
<dbReference type="InterPro" id="IPR000836">
    <property type="entry name" value="PRTase_dom"/>
</dbReference>
<dbReference type="SUPFAM" id="SSF53271">
    <property type="entry name" value="PRTase-like"/>
    <property type="match status" value="1"/>
</dbReference>
<accession>A0AAE3H0Q2</accession>